<feature type="compositionally biased region" description="Basic and acidic residues" evidence="1">
    <location>
        <begin position="220"/>
        <end position="252"/>
    </location>
</feature>
<sequence>MTQHKRGSSKSNKRSMDTFKNKLRTEVDKLILQYGHNKCGLMHKELCNGINSSIFSVKTIFFKDNKNYDVQEFNEEWGRERKKFFDEIFHSHGFKNICFPRKLNSNLNINNLISNFILFCKKLDKDRQEAEKPGNYEKCKQYDTWINQQKTQFQRDFNRNVTELKINPVLNYFRSMENSEKFNPLHIYSSKINCEKIHNKEITKEKIHHVPSRAPPKETTPLKKEKRSEEKKVLTVAKVEEGEAKTKGKLKELSPPNSSNDQSHRISTPNTQGNDSATSRVTYIDTKSTPSPDTVMSSKGSLPATQTHLSPIPGTLSNSPQEPTEHKSSSSSPDLSPSTIPGKHALPGPDLSARSPQDTFVIKPPEQIPDTPQSTQALPDLLPPSDKSSPPDPPVTEGKHEVTIQTVVSSSDVSKTPSVVTSPVLNTDKIGTSSASSVILPYPATDTKSTLPTGDPLVESQAPILHPSISTAPTLSTGIIATIGTTITKTTTAPGKADTTSTMSTQQGTVFSTTEVSSISEPKDTNHETSKNEPVGTLSPEGYPSQNVTHDTKHN</sequence>
<dbReference type="EMBL" id="FLRD01000458">
    <property type="protein sequence ID" value="SBT53938.1"/>
    <property type="molecule type" value="Genomic_DNA"/>
</dbReference>
<organism evidence="2 3">
    <name type="scientific">Plasmodium ovale wallikeri</name>
    <dbReference type="NCBI Taxonomy" id="864142"/>
    <lineage>
        <taxon>Eukaryota</taxon>
        <taxon>Sar</taxon>
        <taxon>Alveolata</taxon>
        <taxon>Apicomplexa</taxon>
        <taxon>Aconoidasida</taxon>
        <taxon>Haemosporida</taxon>
        <taxon>Plasmodiidae</taxon>
        <taxon>Plasmodium</taxon>
        <taxon>Plasmodium (Plasmodium)</taxon>
    </lineage>
</organism>
<proteinExistence type="predicted"/>
<reference evidence="3" key="1">
    <citation type="submission" date="2016-05" db="EMBL/GenBank/DDBJ databases">
        <authorList>
            <person name="Naeem Raeece"/>
        </authorList>
    </citation>
    <scope>NUCLEOTIDE SEQUENCE [LARGE SCALE GENOMIC DNA]</scope>
</reference>
<feature type="region of interest" description="Disordered" evidence="1">
    <location>
        <begin position="490"/>
        <end position="555"/>
    </location>
</feature>
<accession>A0A1A9ACP9</accession>
<feature type="compositionally biased region" description="Low complexity" evidence="1">
    <location>
        <begin position="378"/>
        <end position="388"/>
    </location>
</feature>
<evidence type="ECO:0008006" key="4">
    <source>
        <dbReference type="Google" id="ProtNLM"/>
    </source>
</evidence>
<dbReference type="AlphaFoldDB" id="A0A1A9ACP9"/>
<gene>
    <name evidence="2" type="ORF">POVWA1_065220</name>
</gene>
<feature type="compositionally biased region" description="Basic and acidic residues" evidence="1">
    <location>
        <begin position="521"/>
        <end position="531"/>
    </location>
</feature>
<keyword evidence="3" id="KW-1185">Reference proteome</keyword>
<feature type="compositionally biased region" description="Polar residues" evidence="1">
    <location>
        <begin position="498"/>
        <end position="520"/>
    </location>
</feature>
<name>A0A1A9ACP9_PLAOA</name>
<evidence type="ECO:0000256" key="1">
    <source>
        <dbReference type="SAM" id="MobiDB-lite"/>
    </source>
</evidence>
<feature type="region of interest" description="Disordered" evidence="1">
    <location>
        <begin position="208"/>
        <end position="400"/>
    </location>
</feature>
<feature type="compositionally biased region" description="Polar residues" evidence="1">
    <location>
        <begin position="255"/>
        <end position="322"/>
    </location>
</feature>
<feature type="compositionally biased region" description="Low complexity" evidence="1">
    <location>
        <begin position="329"/>
        <end position="338"/>
    </location>
</feature>
<dbReference type="Proteomes" id="UP000078555">
    <property type="component" value="Unassembled WGS sequence"/>
</dbReference>
<evidence type="ECO:0000313" key="3">
    <source>
        <dbReference type="Proteomes" id="UP000078555"/>
    </source>
</evidence>
<protein>
    <recommendedName>
        <fullName evidence="4">STP1 protein</fullName>
    </recommendedName>
</protein>
<evidence type="ECO:0000313" key="2">
    <source>
        <dbReference type="EMBL" id="SBT53938.1"/>
    </source>
</evidence>